<evidence type="ECO:0000313" key="2">
    <source>
        <dbReference type="Proteomes" id="UP000203626"/>
    </source>
</evidence>
<sequence length="533" mass="62427">MTDALLIHMITRFFDDVYDIVDCSQAKSLLMLIQAKKIKQSTFCMCLEQAVMRKTWTLPGEILGEVEELDVAFMHRINCIRDNINGVMQISLYDWERVEDDFQVDSYFIKLFESKFRCLIDAKLRYMLKSHKFYVDLGEWFWNAESLFKYETLVNLNKSILRNYHVIVNNIVCYHENNIINMYQLIIDMFKYKNDSGALSSFLKKLISKVSKGIAVRDYEALTNSCYEISSSVTEYIELMQSLLPKEHFNKSVLKAINEEYEKSKKTNDESLYFKLVSMYYEIIKEKNIKKYSFFQCPAKWYRKIVAYIDDESKSQQEIESFMTYIFDILNKIDYKDFTEMQNYTSVKVMKRLLTSDIVDRGTLLLVKKVLKLPLEVVAKYIYNLETTFMRITNIYAFYVDSYNTPIMLNDELDIEKHAPELVNVINFAKSWIPDADFIVTPHSGYIEFTISDETDKVDVIGNTAHYLIYNKSYESKSGISIDDLNAMLKSELLVKTAIKAMVNEKLITVANGIVYANRFIQQTGVDRIVLNN</sequence>
<keyword evidence="2" id="KW-1185">Reference proteome</keyword>
<protein>
    <submittedName>
        <fullName evidence="1">Uncharacterized protein</fullName>
    </submittedName>
</protein>
<accession>A0A1B1MRF4</accession>
<dbReference type="EMBL" id="KU980965">
    <property type="protein sequence ID" value="ANS71110.1"/>
    <property type="molecule type" value="Genomic_DNA"/>
</dbReference>
<organism evidence="1 2">
    <name type="scientific">Pteropox virus</name>
    <dbReference type="NCBI Taxonomy" id="1873698"/>
    <lineage>
        <taxon>Viruses</taxon>
        <taxon>Varidnaviria</taxon>
        <taxon>Bamfordvirae</taxon>
        <taxon>Nucleocytoviricota</taxon>
        <taxon>Pokkesviricetes</taxon>
        <taxon>Chitovirales</taxon>
        <taxon>Poxviridae</taxon>
        <taxon>Chordopoxvirinae</taxon>
        <taxon>Pteropopoxvirus</taxon>
        <taxon>Pteropopoxvirus pteropox</taxon>
    </lineage>
</organism>
<evidence type="ECO:0000313" key="1">
    <source>
        <dbReference type="EMBL" id="ANS71110.1"/>
    </source>
</evidence>
<proteinExistence type="predicted"/>
<gene>
    <name evidence="1" type="ORF">PTPV-Aus-026</name>
</gene>
<dbReference type="KEGG" id="vg:28340353"/>
<reference evidence="1 2" key="1">
    <citation type="journal article" date="2016" name="J. Gen. Virol.">
        <title>Genomic characterization of a novel poxvirus from a flying fox: evidence for a new genus?</title>
        <authorList>
            <person name="O'Dea M.A."/>
            <person name="Tu S.L."/>
            <person name="Pang S."/>
            <person name="De Ridder T."/>
            <person name="Jackson B."/>
            <person name="Upton C."/>
        </authorList>
    </citation>
    <scope>NUCLEOTIDE SEQUENCE [LARGE SCALE GENOMIC DNA]</scope>
    <source>
        <strain evidence="1 2">Australia</strain>
    </source>
</reference>
<dbReference type="Proteomes" id="UP000203626">
    <property type="component" value="Segment"/>
</dbReference>
<dbReference type="OrthoDB" id="32616at10239"/>
<name>A0A1B1MRF4_9POXV</name>
<dbReference type="RefSeq" id="YP_009268741.1">
    <property type="nucleotide sequence ID" value="NC_030656.1"/>
</dbReference>
<dbReference type="GeneID" id="28340353"/>